<evidence type="ECO:0000259" key="11">
    <source>
        <dbReference type="SMART" id="SM00387"/>
    </source>
</evidence>
<protein>
    <recommendedName>
        <fullName evidence="2">histidine kinase</fullName>
        <ecNumber evidence="2">2.7.13.3</ecNumber>
    </recommendedName>
</protein>
<evidence type="ECO:0000256" key="6">
    <source>
        <dbReference type="ARBA" id="ARBA00022777"/>
    </source>
</evidence>
<dbReference type="RefSeq" id="WP_193954878.1">
    <property type="nucleotide sequence ID" value="NZ_JADEYS010000023.1"/>
</dbReference>
<evidence type="ECO:0000256" key="3">
    <source>
        <dbReference type="ARBA" id="ARBA00022553"/>
    </source>
</evidence>
<name>A0A8J7KBI8_9GAMM</name>
<evidence type="ECO:0000256" key="2">
    <source>
        <dbReference type="ARBA" id="ARBA00012438"/>
    </source>
</evidence>
<evidence type="ECO:0000256" key="1">
    <source>
        <dbReference type="ARBA" id="ARBA00000085"/>
    </source>
</evidence>
<feature type="transmembrane region" description="Helical" evidence="10">
    <location>
        <begin position="269"/>
        <end position="291"/>
    </location>
</feature>
<dbReference type="SUPFAM" id="SSF55874">
    <property type="entry name" value="ATPase domain of HSP90 chaperone/DNA topoisomerase II/histidine kinase"/>
    <property type="match status" value="1"/>
</dbReference>
<keyword evidence="3" id="KW-0597">Phosphoprotein</keyword>
<dbReference type="GO" id="GO:0005524">
    <property type="term" value="F:ATP binding"/>
    <property type="evidence" value="ECO:0007669"/>
    <property type="project" value="UniProtKB-KW"/>
</dbReference>
<keyword evidence="8" id="KW-0902">Two-component regulatory system</keyword>
<evidence type="ECO:0000256" key="8">
    <source>
        <dbReference type="ARBA" id="ARBA00023012"/>
    </source>
</evidence>
<dbReference type="InterPro" id="IPR043056">
    <property type="entry name" value="LuxQ-periplasm_N"/>
</dbReference>
<evidence type="ECO:0000256" key="4">
    <source>
        <dbReference type="ARBA" id="ARBA00022679"/>
    </source>
</evidence>
<dbReference type="PANTHER" id="PTHR24421:SF10">
    <property type="entry name" value="NITRATE_NITRITE SENSOR PROTEIN NARQ"/>
    <property type="match status" value="1"/>
</dbReference>
<dbReference type="Gene3D" id="3.30.565.10">
    <property type="entry name" value="Histidine kinase-like ATPase, C-terminal domain"/>
    <property type="match status" value="1"/>
</dbReference>
<keyword evidence="4" id="KW-0808">Transferase</keyword>
<keyword evidence="10" id="KW-0812">Transmembrane</keyword>
<evidence type="ECO:0000256" key="9">
    <source>
        <dbReference type="SAM" id="Coils"/>
    </source>
</evidence>
<keyword evidence="10" id="KW-1133">Transmembrane helix</keyword>
<dbReference type="AlphaFoldDB" id="A0A8J7KBI8"/>
<gene>
    <name evidence="12" type="ORF">IOQ59_18115</name>
</gene>
<feature type="domain" description="Histidine kinase/HSP90-like ATPase" evidence="11">
    <location>
        <begin position="478"/>
        <end position="575"/>
    </location>
</feature>
<dbReference type="Gene3D" id="1.20.5.1930">
    <property type="match status" value="1"/>
</dbReference>
<keyword evidence="13" id="KW-1185">Reference proteome</keyword>
<feature type="coiled-coil region" evidence="9">
    <location>
        <begin position="332"/>
        <end position="359"/>
    </location>
</feature>
<keyword evidence="9" id="KW-0175">Coiled coil</keyword>
<sequence length="586" mass="66722">MYANLRFKTITFMLLLLATCTFLIAFLIHAFYDSKEIIGRQIDTHNSAMAIRLEDGLRNYLDGVEENFLTIRSNDRMVESFYHGDLDNFLNTLSNWEEEFEKVRYDFIAVSFLNSDKCFLFGGYFTKLQHLSCTDLIIRSGGTDSYGWNTIKVNDTTLGVYSTSLDIKSSGKVIGQLVGGIKLSDNQYLLEKLSYSDQNDLHQISFQFDNANISTLMYPSSRTKSWLDKFLEQEESPPVTSQGETALGQQFTIKFHPDNYASQDLRTQFWETMIFGCVVALLISVLITFTLSRSVDTQLQSLILFARKAHMDKRTTWRKTNITDFNDIGEEIVEIMKDLKQKEELLEHANIELTAINEDKRRILHHLIKSQEHERSRISNDLHDDMSQLLAVVHINLITLKDQLRNDQTSTDTVSNCINIINLMYDKVYSRIESLRPFEMGNFGLSVSIPKIHAIKQLEKQDYGVLMEFEQEKKLNDDIKSNLYRIAQEALTNIMKHANGTLATIKLQDEAQGVRLIIEDDGVGLPVTVKPATERGGFGLMSIQERADYMNAELSIGAGTDNEGVAINIFVPAVYAYAAGEKDETP</sequence>
<dbReference type="Gene3D" id="3.30.450.220">
    <property type="entry name" value="LuxQ periplasmic domain, N-terminal subdomain"/>
    <property type="match status" value="1"/>
</dbReference>
<evidence type="ECO:0000313" key="13">
    <source>
        <dbReference type="Proteomes" id="UP000640333"/>
    </source>
</evidence>
<dbReference type="EC" id="2.7.13.3" evidence="2"/>
<dbReference type="GO" id="GO:0000155">
    <property type="term" value="F:phosphorelay sensor kinase activity"/>
    <property type="evidence" value="ECO:0007669"/>
    <property type="project" value="InterPro"/>
</dbReference>
<dbReference type="InterPro" id="IPR003594">
    <property type="entry name" value="HATPase_dom"/>
</dbReference>
<evidence type="ECO:0000256" key="10">
    <source>
        <dbReference type="SAM" id="Phobius"/>
    </source>
</evidence>
<dbReference type="CDD" id="cd16917">
    <property type="entry name" value="HATPase_UhpB-NarQ-NarX-like"/>
    <property type="match status" value="1"/>
</dbReference>
<dbReference type="EMBL" id="JADEYS010000023">
    <property type="protein sequence ID" value="MBE9399181.1"/>
    <property type="molecule type" value="Genomic_DNA"/>
</dbReference>
<keyword evidence="7" id="KW-0067">ATP-binding</keyword>
<dbReference type="SMART" id="SM00387">
    <property type="entry name" value="HATPase_c"/>
    <property type="match status" value="1"/>
</dbReference>
<dbReference type="InterPro" id="IPR011712">
    <property type="entry name" value="Sig_transdc_His_kin_sub3_dim/P"/>
</dbReference>
<comment type="caution">
    <text evidence="12">The sequence shown here is derived from an EMBL/GenBank/DDBJ whole genome shotgun (WGS) entry which is preliminary data.</text>
</comment>
<evidence type="ECO:0000256" key="5">
    <source>
        <dbReference type="ARBA" id="ARBA00022741"/>
    </source>
</evidence>
<organism evidence="12 13">
    <name type="scientific">Pontibacterium sinense</name>
    <dbReference type="NCBI Taxonomy" id="2781979"/>
    <lineage>
        <taxon>Bacteria</taxon>
        <taxon>Pseudomonadati</taxon>
        <taxon>Pseudomonadota</taxon>
        <taxon>Gammaproteobacteria</taxon>
        <taxon>Oceanospirillales</taxon>
        <taxon>Oceanospirillaceae</taxon>
        <taxon>Pontibacterium</taxon>
    </lineage>
</organism>
<keyword evidence="10" id="KW-0472">Membrane</keyword>
<keyword evidence="5" id="KW-0547">Nucleotide-binding</keyword>
<dbReference type="InterPro" id="IPR029151">
    <property type="entry name" value="Sensor-like_sf"/>
</dbReference>
<dbReference type="PANTHER" id="PTHR24421">
    <property type="entry name" value="NITRATE/NITRITE SENSOR PROTEIN NARX-RELATED"/>
    <property type="match status" value="1"/>
</dbReference>
<dbReference type="InterPro" id="IPR050482">
    <property type="entry name" value="Sensor_HK_TwoCompSys"/>
</dbReference>
<proteinExistence type="predicted"/>
<dbReference type="GO" id="GO:0046983">
    <property type="term" value="F:protein dimerization activity"/>
    <property type="evidence" value="ECO:0007669"/>
    <property type="project" value="InterPro"/>
</dbReference>
<dbReference type="InterPro" id="IPR036890">
    <property type="entry name" value="HATPase_C_sf"/>
</dbReference>
<dbReference type="Proteomes" id="UP000640333">
    <property type="component" value="Unassembled WGS sequence"/>
</dbReference>
<dbReference type="SUPFAM" id="SSF103190">
    <property type="entry name" value="Sensory domain-like"/>
    <property type="match status" value="1"/>
</dbReference>
<comment type="catalytic activity">
    <reaction evidence="1">
        <text>ATP + protein L-histidine = ADP + protein N-phospho-L-histidine.</text>
        <dbReference type="EC" id="2.7.13.3"/>
    </reaction>
</comment>
<feature type="transmembrane region" description="Helical" evidence="10">
    <location>
        <begin position="12"/>
        <end position="32"/>
    </location>
</feature>
<evidence type="ECO:0000256" key="7">
    <source>
        <dbReference type="ARBA" id="ARBA00022840"/>
    </source>
</evidence>
<evidence type="ECO:0000313" key="12">
    <source>
        <dbReference type="EMBL" id="MBE9399181.1"/>
    </source>
</evidence>
<reference evidence="12" key="1">
    <citation type="submission" date="2020-10" db="EMBL/GenBank/DDBJ databases">
        <title>Bacterium isolated from coastal waters sediment.</title>
        <authorList>
            <person name="Chen R.-J."/>
            <person name="Lu D.-C."/>
            <person name="Zhu K.-L."/>
            <person name="Du Z.-J."/>
        </authorList>
    </citation>
    <scope>NUCLEOTIDE SEQUENCE</scope>
    <source>
        <strain evidence="12">N1Y112</strain>
    </source>
</reference>
<accession>A0A8J7KBI8</accession>
<dbReference type="Pfam" id="PF02518">
    <property type="entry name" value="HATPase_c"/>
    <property type="match status" value="1"/>
</dbReference>
<dbReference type="Pfam" id="PF07730">
    <property type="entry name" value="HisKA_3"/>
    <property type="match status" value="1"/>
</dbReference>
<keyword evidence="6" id="KW-0418">Kinase</keyword>
<dbReference type="GO" id="GO:0016020">
    <property type="term" value="C:membrane"/>
    <property type="evidence" value="ECO:0007669"/>
    <property type="project" value="InterPro"/>
</dbReference>